<reference evidence="1" key="1">
    <citation type="journal article" date="2014" name="Front. Microbiol.">
        <title>High frequency of phylogenetically diverse reductive dehalogenase-homologous genes in deep subseafloor sedimentary metagenomes.</title>
        <authorList>
            <person name="Kawai M."/>
            <person name="Futagami T."/>
            <person name="Toyoda A."/>
            <person name="Takaki Y."/>
            <person name="Nishi S."/>
            <person name="Hori S."/>
            <person name="Arai W."/>
            <person name="Tsubouchi T."/>
            <person name="Morono Y."/>
            <person name="Uchiyama I."/>
            <person name="Ito T."/>
            <person name="Fujiyama A."/>
            <person name="Inagaki F."/>
            <person name="Takami H."/>
        </authorList>
    </citation>
    <scope>NUCLEOTIDE SEQUENCE</scope>
    <source>
        <strain evidence="1">Expedition CK06-06</strain>
    </source>
</reference>
<accession>X1UHV8</accession>
<feature type="non-terminal residue" evidence="1">
    <location>
        <position position="47"/>
    </location>
</feature>
<comment type="caution">
    <text evidence="1">The sequence shown here is derived from an EMBL/GenBank/DDBJ whole genome shotgun (WGS) entry which is preliminary data.</text>
</comment>
<proteinExistence type="predicted"/>
<feature type="non-terminal residue" evidence="1">
    <location>
        <position position="1"/>
    </location>
</feature>
<dbReference type="EMBL" id="BARW01042953">
    <property type="protein sequence ID" value="GAJ17033.1"/>
    <property type="molecule type" value="Genomic_DNA"/>
</dbReference>
<sequence>SEGQATLIELLEQWLAAQGIALPDGIAPPAVEVIVRAPWVAREPEEI</sequence>
<gene>
    <name evidence="1" type="ORF">S12H4_63290</name>
</gene>
<organism evidence="1">
    <name type="scientific">marine sediment metagenome</name>
    <dbReference type="NCBI Taxonomy" id="412755"/>
    <lineage>
        <taxon>unclassified sequences</taxon>
        <taxon>metagenomes</taxon>
        <taxon>ecological metagenomes</taxon>
    </lineage>
</organism>
<evidence type="ECO:0000313" key="1">
    <source>
        <dbReference type="EMBL" id="GAJ17033.1"/>
    </source>
</evidence>
<dbReference type="AlphaFoldDB" id="X1UHV8"/>
<name>X1UHV8_9ZZZZ</name>
<protein>
    <submittedName>
        <fullName evidence="1">Uncharacterized protein</fullName>
    </submittedName>
</protein>